<organism evidence="1 2">
    <name type="scientific">Rickenella mellea</name>
    <dbReference type="NCBI Taxonomy" id="50990"/>
    <lineage>
        <taxon>Eukaryota</taxon>
        <taxon>Fungi</taxon>
        <taxon>Dikarya</taxon>
        <taxon>Basidiomycota</taxon>
        <taxon>Agaricomycotina</taxon>
        <taxon>Agaricomycetes</taxon>
        <taxon>Hymenochaetales</taxon>
        <taxon>Rickenellaceae</taxon>
        <taxon>Rickenella</taxon>
    </lineage>
</organism>
<sequence length="193" mass="22208">MTRAAKKEKRRTWLTGYGLRRLLSRNFLLEIFFSSNWIKIQNSHQFFYRNQIFDNSNSHPIPNVLRSLISRGHVCISCAVGRITAYRNRWIDQGRKDRVHMDPQPPQSEHMKEPSGIHPTLLALVHTQRHFPGSGGQTIGYGLFQLAVPCFAIHPRDHSVPSPHRTKQVLNTTVQRLCPSRTGFQDVMTGRIS</sequence>
<accession>A0A4Y7PQU1</accession>
<dbReference type="AlphaFoldDB" id="A0A4Y7PQU1"/>
<proteinExistence type="predicted"/>
<dbReference type="Proteomes" id="UP000294933">
    <property type="component" value="Unassembled WGS sequence"/>
</dbReference>
<dbReference type="EMBL" id="ML170232">
    <property type="protein sequence ID" value="TDL16939.1"/>
    <property type="molecule type" value="Genomic_DNA"/>
</dbReference>
<evidence type="ECO:0000313" key="2">
    <source>
        <dbReference type="Proteomes" id="UP000294933"/>
    </source>
</evidence>
<keyword evidence="2" id="KW-1185">Reference proteome</keyword>
<name>A0A4Y7PQU1_9AGAM</name>
<gene>
    <name evidence="1" type="ORF">BD410DRAFT_589215</name>
</gene>
<evidence type="ECO:0000313" key="1">
    <source>
        <dbReference type="EMBL" id="TDL16939.1"/>
    </source>
</evidence>
<dbReference type="VEuPathDB" id="FungiDB:BD410DRAFT_589215"/>
<protein>
    <submittedName>
        <fullName evidence="1">Uncharacterized protein</fullName>
    </submittedName>
</protein>
<reference evidence="1 2" key="1">
    <citation type="submission" date="2018-06" db="EMBL/GenBank/DDBJ databases">
        <title>A transcriptomic atlas of mushroom development highlights an independent origin of complex multicellularity.</title>
        <authorList>
            <consortium name="DOE Joint Genome Institute"/>
            <person name="Krizsan K."/>
            <person name="Almasi E."/>
            <person name="Merenyi Z."/>
            <person name="Sahu N."/>
            <person name="Viragh M."/>
            <person name="Koszo T."/>
            <person name="Mondo S."/>
            <person name="Kiss B."/>
            <person name="Balint B."/>
            <person name="Kues U."/>
            <person name="Barry K."/>
            <person name="Hegedus J.C."/>
            <person name="Henrissat B."/>
            <person name="Johnson J."/>
            <person name="Lipzen A."/>
            <person name="Ohm R."/>
            <person name="Nagy I."/>
            <person name="Pangilinan J."/>
            <person name="Yan J."/>
            <person name="Xiong Y."/>
            <person name="Grigoriev I.V."/>
            <person name="Hibbett D.S."/>
            <person name="Nagy L.G."/>
        </authorList>
    </citation>
    <scope>NUCLEOTIDE SEQUENCE [LARGE SCALE GENOMIC DNA]</scope>
    <source>
        <strain evidence="1 2">SZMC22713</strain>
    </source>
</reference>